<proteinExistence type="predicted"/>
<reference evidence="1 2" key="1">
    <citation type="journal article" date="2024" name="IMA Fungus">
        <title>Apiospora arundinis, a panoply of carbohydrate-active enzymes and secondary metabolites.</title>
        <authorList>
            <person name="Sorensen T."/>
            <person name="Petersen C."/>
            <person name="Muurmann A.T."/>
            <person name="Christiansen J.V."/>
            <person name="Brundto M.L."/>
            <person name="Overgaard C.K."/>
            <person name="Boysen A.T."/>
            <person name="Wollenberg R.D."/>
            <person name="Larsen T.O."/>
            <person name="Sorensen J.L."/>
            <person name="Nielsen K.L."/>
            <person name="Sondergaard T.E."/>
        </authorList>
    </citation>
    <scope>NUCLEOTIDE SEQUENCE [LARGE SCALE GENOMIC DNA]</scope>
    <source>
        <strain evidence="1 2">AAU 773</strain>
    </source>
</reference>
<accession>A0ABR2IRQ8</accession>
<keyword evidence="2" id="KW-1185">Reference proteome</keyword>
<dbReference type="EMBL" id="JAPCWZ010000004">
    <property type="protein sequence ID" value="KAK8867539.1"/>
    <property type="molecule type" value="Genomic_DNA"/>
</dbReference>
<evidence type="ECO:0000313" key="2">
    <source>
        <dbReference type="Proteomes" id="UP001390339"/>
    </source>
</evidence>
<evidence type="ECO:0000313" key="1">
    <source>
        <dbReference type="EMBL" id="KAK8867539.1"/>
    </source>
</evidence>
<comment type="caution">
    <text evidence="1">The sequence shown here is derived from an EMBL/GenBank/DDBJ whole genome shotgun (WGS) entry which is preliminary data.</text>
</comment>
<sequence length="91" mass="9850">MALPSPMLRITRGDRAQGTICRIQEGGTGAALATANTVKGISGTYVPAGVTIPQACWLHPAHMRLEYQGFEMRRIIQQRGFAPLRCAEEPG</sequence>
<organism evidence="1 2">
    <name type="scientific">Apiospora arundinis</name>
    <dbReference type="NCBI Taxonomy" id="335852"/>
    <lineage>
        <taxon>Eukaryota</taxon>
        <taxon>Fungi</taxon>
        <taxon>Dikarya</taxon>
        <taxon>Ascomycota</taxon>
        <taxon>Pezizomycotina</taxon>
        <taxon>Sordariomycetes</taxon>
        <taxon>Xylariomycetidae</taxon>
        <taxon>Amphisphaeriales</taxon>
        <taxon>Apiosporaceae</taxon>
        <taxon>Apiospora</taxon>
    </lineage>
</organism>
<dbReference type="Proteomes" id="UP001390339">
    <property type="component" value="Unassembled WGS sequence"/>
</dbReference>
<protein>
    <submittedName>
        <fullName evidence="1">Uncharacterized protein</fullName>
    </submittedName>
</protein>
<gene>
    <name evidence="1" type="ORF">PGQ11_006117</name>
</gene>
<name>A0ABR2IRQ8_9PEZI</name>